<reference evidence="2" key="2">
    <citation type="submission" date="2020-09" db="EMBL/GenBank/DDBJ databases">
        <authorList>
            <person name="Sun Q."/>
            <person name="Ohkuma M."/>
        </authorList>
    </citation>
    <scope>NUCLEOTIDE SEQUENCE</scope>
    <source>
        <strain evidence="2">JCM 4391</strain>
    </source>
</reference>
<name>A0A918M517_9ACTN</name>
<dbReference type="RefSeq" id="WP_189551603.1">
    <property type="nucleotide sequence ID" value="NZ_BMTP01000007.1"/>
</dbReference>
<comment type="caution">
    <text evidence="2">The sequence shown here is derived from an EMBL/GenBank/DDBJ whole genome shotgun (WGS) entry which is preliminary data.</text>
</comment>
<accession>A0A918M517</accession>
<evidence type="ECO:0000313" key="2">
    <source>
        <dbReference type="EMBL" id="GGU42576.1"/>
    </source>
</evidence>
<proteinExistence type="predicted"/>
<feature type="region of interest" description="Disordered" evidence="1">
    <location>
        <begin position="61"/>
        <end position="81"/>
    </location>
</feature>
<dbReference type="AlphaFoldDB" id="A0A918M517"/>
<dbReference type="Proteomes" id="UP000636661">
    <property type="component" value="Unassembled WGS sequence"/>
</dbReference>
<evidence type="ECO:0000256" key="1">
    <source>
        <dbReference type="SAM" id="MobiDB-lite"/>
    </source>
</evidence>
<dbReference type="EMBL" id="BMTP01000007">
    <property type="protein sequence ID" value="GGU42576.1"/>
    <property type="molecule type" value="Genomic_DNA"/>
</dbReference>
<evidence type="ECO:0000313" key="3">
    <source>
        <dbReference type="Proteomes" id="UP000636661"/>
    </source>
</evidence>
<sequence length="96" mass="10927">MEHTDPSWEERLARAVKQYEEGDLPLNSLAEILLVSVSEATSSRGDTYRLACDLASELERHHDLRTSPWNTPDDVGPEDERDLQNTLAEVRKLISH</sequence>
<protein>
    <submittedName>
        <fullName evidence="2">Uncharacterized protein</fullName>
    </submittedName>
</protein>
<keyword evidence="3" id="KW-1185">Reference proteome</keyword>
<organism evidence="2 3">
    <name type="scientific">Streptomyces lavendofoliae</name>
    <dbReference type="NCBI Taxonomy" id="67314"/>
    <lineage>
        <taxon>Bacteria</taxon>
        <taxon>Bacillati</taxon>
        <taxon>Actinomycetota</taxon>
        <taxon>Actinomycetes</taxon>
        <taxon>Kitasatosporales</taxon>
        <taxon>Streptomycetaceae</taxon>
        <taxon>Streptomyces</taxon>
    </lineage>
</organism>
<reference evidence="2" key="1">
    <citation type="journal article" date="2014" name="Int. J. Syst. Evol. Microbiol.">
        <title>Complete genome sequence of Corynebacterium casei LMG S-19264T (=DSM 44701T), isolated from a smear-ripened cheese.</title>
        <authorList>
            <consortium name="US DOE Joint Genome Institute (JGI-PGF)"/>
            <person name="Walter F."/>
            <person name="Albersmeier A."/>
            <person name="Kalinowski J."/>
            <person name="Ruckert C."/>
        </authorList>
    </citation>
    <scope>NUCLEOTIDE SEQUENCE</scope>
    <source>
        <strain evidence="2">JCM 4391</strain>
    </source>
</reference>
<gene>
    <name evidence="2" type="ORF">GCM10010274_33250</name>
</gene>